<protein>
    <submittedName>
        <fullName evidence="1">Uncharacterized protein</fullName>
    </submittedName>
</protein>
<organism evidence="1 2">
    <name type="scientific">Geranomyces variabilis</name>
    <dbReference type="NCBI Taxonomy" id="109894"/>
    <lineage>
        <taxon>Eukaryota</taxon>
        <taxon>Fungi</taxon>
        <taxon>Fungi incertae sedis</taxon>
        <taxon>Chytridiomycota</taxon>
        <taxon>Chytridiomycota incertae sedis</taxon>
        <taxon>Chytridiomycetes</taxon>
        <taxon>Spizellomycetales</taxon>
        <taxon>Powellomycetaceae</taxon>
        <taxon>Geranomyces</taxon>
    </lineage>
</organism>
<evidence type="ECO:0000313" key="1">
    <source>
        <dbReference type="EMBL" id="KAJ3185104.1"/>
    </source>
</evidence>
<dbReference type="Proteomes" id="UP001212152">
    <property type="component" value="Unassembled WGS sequence"/>
</dbReference>
<dbReference type="EMBL" id="JADGJQ010000002">
    <property type="protein sequence ID" value="KAJ3185104.1"/>
    <property type="molecule type" value="Genomic_DNA"/>
</dbReference>
<dbReference type="AlphaFoldDB" id="A0AAD5XUT5"/>
<name>A0AAD5XUT5_9FUNG</name>
<keyword evidence="2" id="KW-1185">Reference proteome</keyword>
<sequence length="139" mass="15460">MDVTASMPGDITCPRSSLTFLCVESADLAQPSFVETLGRRIQACRTRFANVQLLVRIRDTDTITPYFGLQYELLADRDESRDVQIQPVHTKDEVMHTVTWLALLLDAGNRDFVAGIVSEAIDELAGTGVPTEERLPMAY</sequence>
<accession>A0AAD5XUT5</accession>
<evidence type="ECO:0000313" key="2">
    <source>
        <dbReference type="Proteomes" id="UP001212152"/>
    </source>
</evidence>
<reference evidence="1" key="1">
    <citation type="submission" date="2020-05" db="EMBL/GenBank/DDBJ databases">
        <title>Phylogenomic resolution of chytrid fungi.</title>
        <authorList>
            <person name="Stajich J.E."/>
            <person name="Amses K."/>
            <person name="Simmons R."/>
            <person name="Seto K."/>
            <person name="Myers J."/>
            <person name="Bonds A."/>
            <person name="Quandt C.A."/>
            <person name="Barry K."/>
            <person name="Liu P."/>
            <person name="Grigoriev I."/>
            <person name="Longcore J.E."/>
            <person name="James T.Y."/>
        </authorList>
    </citation>
    <scope>NUCLEOTIDE SEQUENCE</scope>
    <source>
        <strain evidence="1">JEL0379</strain>
    </source>
</reference>
<proteinExistence type="predicted"/>
<comment type="caution">
    <text evidence="1">The sequence shown here is derived from an EMBL/GenBank/DDBJ whole genome shotgun (WGS) entry which is preliminary data.</text>
</comment>
<gene>
    <name evidence="1" type="ORF">HDU87_002670</name>
</gene>